<comment type="caution">
    <text evidence="7">The sequence shown here is derived from an EMBL/GenBank/DDBJ whole genome shotgun (WGS) entry which is preliminary data.</text>
</comment>
<feature type="transmembrane region" description="Helical" evidence="5">
    <location>
        <begin position="90"/>
        <end position="112"/>
    </location>
</feature>
<dbReference type="Pfam" id="PF02656">
    <property type="entry name" value="DUF202"/>
    <property type="match status" value="1"/>
</dbReference>
<feature type="transmembrane region" description="Helical" evidence="5">
    <location>
        <begin position="48"/>
        <end position="69"/>
    </location>
</feature>
<feature type="transmembrane region" description="Helical" evidence="5">
    <location>
        <begin position="20"/>
        <end position="42"/>
    </location>
</feature>
<keyword evidence="4 5" id="KW-0472">Membrane</keyword>
<organism evidence="7 8">
    <name type="scientific">Brenneria roseae subsp. americana</name>
    <dbReference type="NCBI Taxonomy" id="1508507"/>
    <lineage>
        <taxon>Bacteria</taxon>
        <taxon>Pseudomonadati</taxon>
        <taxon>Pseudomonadota</taxon>
        <taxon>Gammaproteobacteria</taxon>
        <taxon>Enterobacterales</taxon>
        <taxon>Pectobacteriaceae</taxon>
        <taxon>Brenneria</taxon>
    </lineage>
</organism>
<name>A0A2U1TSA0_9GAMM</name>
<proteinExistence type="predicted"/>
<dbReference type="InterPro" id="IPR003807">
    <property type="entry name" value="DUF202"/>
</dbReference>
<reference evidence="7 8" key="1">
    <citation type="submission" date="2018-04" db="EMBL/GenBank/DDBJ databases">
        <title>Brenneria corticis sp.nov.</title>
        <authorList>
            <person name="Li Y."/>
        </authorList>
    </citation>
    <scope>NUCLEOTIDE SEQUENCE [LARGE SCALE GENOMIC DNA]</scope>
    <source>
        <strain evidence="7 8">LMG 27715</strain>
    </source>
</reference>
<evidence type="ECO:0000256" key="5">
    <source>
        <dbReference type="SAM" id="Phobius"/>
    </source>
</evidence>
<accession>A0A2U1TSA0</accession>
<dbReference type="EMBL" id="QDKJ01000007">
    <property type="protein sequence ID" value="PWC12275.1"/>
    <property type="molecule type" value="Genomic_DNA"/>
</dbReference>
<dbReference type="Proteomes" id="UP000245138">
    <property type="component" value="Unassembled WGS sequence"/>
</dbReference>
<dbReference type="GO" id="GO:0012505">
    <property type="term" value="C:endomembrane system"/>
    <property type="evidence" value="ECO:0007669"/>
    <property type="project" value="UniProtKB-SubCell"/>
</dbReference>
<dbReference type="RefSeq" id="WP_109054319.1">
    <property type="nucleotide sequence ID" value="NZ_QDKJ01000007.1"/>
</dbReference>
<keyword evidence="2 5" id="KW-0812">Transmembrane</keyword>
<gene>
    <name evidence="7" type="ORF">B4923_10520</name>
</gene>
<evidence type="ECO:0000256" key="2">
    <source>
        <dbReference type="ARBA" id="ARBA00022692"/>
    </source>
</evidence>
<comment type="subcellular location">
    <subcellularLocation>
        <location evidence="1">Endomembrane system</location>
        <topology evidence="1">Multi-pass membrane protein</topology>
    </subcellularLocation>
</comment>
<keyword evidence="3 5" id="KW-1133">Transmembrane helix</keyword>
<feature type="domain" description="DUF202" evidence="6">
    <location>
        <begin position="11"/>
        <end position="72"/>
    </location>
</feature>
<evidence type="ECO:0000256" key="3">
    <source>
        <dbReference type="ARBA" id="ARBA00022989"/>
    </source>
</evidence>
<protein>
    <submittedName>
        <fullName evidence="7">DUF202 domain-containing protein</fullName>
    </submittedName>
</protein>
<evidence type="ECO:0000313" key="8">
    <source>
        <dbReference type="Proteomes" id="UP000245138"/>
    </source>
</evidence>
<dbReference type="AlphaFoldDB" id="A0A2U1TSA0"/>
<sequence>MDTHADTAPHDPGLQQERTALAWSRTAFLLLVNSLLLLKAGLTLSSPWFISGGALLFLVTLAMYVWSAIRLRLILRSHSPCSRLSIRMMRGFTCAIIVTALLVALINLLTLLTSN</sequence>
<evidence type="ECO:0000313" key="7">
    <source>
        <dbReference type="EMBL" id="PWC12275.1"/>
    </source>
</evidence>
<keyword evidence="8" id="KW-1185">Reference proteome</keyword>
<evidence type="ECO:0000259" key="6">
    <source>
        <dbReference type="Pfam" id="PF02656"/>
    </source>
</evidence>
<evidence type="ECO:0000256" key="4">
    <source>
        <dbReference type="ARBA" id="ARBA00023136"/>
    </source>
</evidence>
<dbReference type="OrthoDB" id="3701077at2"/>
<evidence type="ECO:0000256" key="1">
    <source>
        <dbReference type="ARBA" id="ARBA00004127"/>
    </source>
</evidence>